<protein>
    <submittedName>
        <fullName evidence="1">Transcriptional regulator</fullName>
    </submittedName>
</protein>
<dbReference type="Proteomes" id="UP000282323">
    <property type="component" value="Unassembled WGS sequence"/>
</dbReference>
<dbReference type="EMBL" id="REGA01000016">
    <property type="protein sequence ID" value="RQG92351.1"/>
    <property type="molecule type" value="Genomic_DNA"/>
</dbReference>
<sequence>MQLPIDDRILETLDSSGLILSPAVLAINIDKSRDEVNRRLSVLVDYGVVRRVKRGYYEITDLGEQYLEGELDASELEEPADQR</sequence>
<evidence type="ECO:0000313" key="2">
    <source>
        <dbReference type="Proteomes" id="UP000282323"/>
    </source>
</evidence>
<dbReference type="Gene3D" id="1.10.10.10">
    <property type="entry name" value="Winged helix-like DNA-binding domain superfamily/Winged helix DNA-binding domain"/>
    <property type="match status" value="1"/>
</dbReference>
<dbReference type="InterPro" id="IPR036390">
    <property type="entry name" value="WH_DNA-bd_sf"/>
</dbReference>
<name>A0A3N6MA93_NATCH</name>
<dbReference type="SUPFAM" id="SSF46785">
    <property type="entry name" value="Winged helix' DNA-binding domain"/>
    <property type="match status" value="1"/>
</dbReference>
<keyword evidence="2" id="KW-1185">Reference proteome</keyword>
<proteinExistence type="predicted"/>
<comment type="caution">
    <text evidence="1">The sequence shown here is derived from an EMBL/GenBank/DDBJ whole genome shotgun (WGS) entry which is preliminary data.</text>
</comment>
<reference evidence="1 2" key="1">
    <citation type="submission" date="2018-10" db="EMBL/GenBank/DDBJ databases">
        <title>Natrarchaeobius chitinivorans gen. nov., sp. nov., and Natrarchaeobius haloalkaliphilus sp. nov., alkaliphilic, chitin-utilizing haloarchaea from hypersaline alkaline lakes.</title>
        <authorList>
            <person name="Sorokin D.Y."/>
            <person name="Elcheninov A.G."/>
            <person name="Kostrikina N.A."/>
            <person name="Bale N.J."/>
            <person name="Sinninghe Damste J.S."/>
            <person name="Khijniak T.V."/>
            <person name="Kublanov I.V."/>
            <person name="Toshchakov S.V."/>
        </authorList>
    </citation>
    <scope>NUCLEOTIDE SEQUENCE [LARGE SCALE GENOMIC DNA]</scope>
    <source>
        <strain evidence="1 2">AArcht4T</strain>
    </source>
</reference>
<accession>A0A3N6MA93</accession>
<gene>
    <name evidence="1" type="ORF">EA473_16325</name>
</gene>
<dbReference type="OrthoDB" id="285635at2157"/>
<dbReference type="RefSeq" id="WP_124196761.1">
    <property type="nucleotide sequence ID" value="NZ_REGA01000016.1"/>
</dbReference>
<evidence type="ECO:0000313" key="1">
    <source>
        <dbReference type="EMBL" id="RQG92351.1"/>
    </source>
</evidence>
<organism evidence="1 2">
    <name type="scientific">Natrarchaeobius chitinivorans</name>
    <dbReference type="NCBI Taxonomy" id="1679083"/>
    <lineage>
        <taxon>Archaea</taxon>
        <taxon>Methanobacteriati</taxon>
        <taxon>Methanobacteriota</taxon>
        <taxon>Stenosarchaea group</taxon>
        <taxon>Halobacteria</taxon>
        <taxon>Halobacteriales</taxon>
        <taxon>Natrialbaceae</taxon>
        <taxon>Natrarchaeobius</taxon>
    </lineage>
</organism>
<dbReference type="InterPro" id="IPR036388">
    <property type="entry name" value="WH-like_DNA-bd_sf"/>
</dbReference>
<dbReference type="AlphaFoldDB" id="A0A3N6MA93"/>